<sequence>MKTFFFLPILLLLTGMLSAQDNKQYTQAADSDPEAKQILENIRKKYDGYTTMAADFRLELAFPGQPVEVQRGSVTRRGDLVRFKLGNQEGIINDDAAYIILHGSKEVQINDLPEPGETTGVLTPQNLFNFYEGDDYVLAMQGEETQDGRTLQVIELKPLDRNESDFTKLRLLVDGQRREIVSVKAFSRDGSSYTFLLDATRGNTQLADNNFTFDRAEFPGYHVEDLRF</sequence>
<evidence type="ECO:0000256" key="2">
    <source>
        <dbReference type="SAM" id="SignalP"/>
    </source>
</evidence>
<dbReference type="EMBL" id="PTJC01000005">
    <property type="protein sequence ID" value="PPK87578.1"/>
    <property type="molecule type" value="Genomic_DNA"/>
</dbReference>
<protein>
    <recommendedName>
        <fullName evidence="5">Outer membrane lipoprotein-sorting protein</fullName>
    </recommendedName>
</protein>
<proteinExistence type="predicted"/>
<evidence type="ECO:0000313" key="3">
    <source>
        <dbReference type="EMBL" id="PPK87578.1"/>
    </source>
</evidence>
<dbReference type="Gene3D" id="2.50.20.10">
    <property type="entry name" value="Lipoprotein localisation LolA/LolB/LppX"/>
    <property type="match status" value="1"/>
</dbReference>
<gene>
    <name evidence="3" type="ORF">CLV84_0522</name>
</gene>
<organism evidence="3 4">
    <name type="scientific">Neolewinella xylanilytica</name>
    <dbReference type="NCBI Taxonomy" id="1514080"/>
    <lineage>
        <taxon>Bacteria</taxon>
        <taxon>Pseudomonadati</taxon>
        <taxon>Bacteroidota</taxon>
        <taxon>Saprospiria</taxon>
        <taxon>Saprospirales</taxon>
        <taxon>Lewinellaceae</taxon>
        <taxon>Neolewinella</taxon>
    </lineage>
</organism>
<comment type="caution">
    <text evidence="3">The sequence shown here is derived from an EMBL/GenBank/DDBJ whole genome shotgun (WGS) entry which is preliminary data.</text>
</comment>
<feature type="chain" id="PRO_5015710467" description="Outer membrane lipoprotein-sorting protein" evidence="2">
    <location>
        <begin position="20"/>
        <end position="228"/>
    </location>
</feature>
<dbReference type="CDD" id="cd16325">
    <property type="entry name" value="LolA"/>
    <property type="match status" value="1"/>
</dbReference>
<keyword evidence="1 2" id="KW-0732">Signal</keyword>
<evidence type="ECO:0000256" key="1">
    <source>
        <dbReference type="ARBA" id="ARBA00022729"/>
    </source>
</evidence>
<dbReference type="SUPFAM" id="SSF89392">
    <property type="entry name" value="Prokaryotic lipoproteins and lipoprotein localization factors"/>
    <property type="match status" value="1"/>
</dbReference>
<feature type="signal peptide" evidence="2">
    <location>
        <begin position="1"/>
        <end position="19"/>
    </location>
</feature>
<dbReference type="RefSeq" id="WP_104418174.1">
    <property type="nucleotide sequence ID" value="NZ_PTJC01000005.1"/>
</dbReference>
<dbReference type="InterPro" id="IPR004564">
    <property type="entry name" value="OM_lipoprot_carrier_LolA-like"/>
</dbReference>
<reference evidence="3 4" key="1">
    <citation type="submission" date="2018-02" db="EMBL/GenBank/DDBJ databases">
        <title>Genomic Encyclopedia of Archaeal and Bacterial Type Strains, Phase II (KMG-II): from individual species to whole genera.</title>
        <authorList>
            <person name="Goeker M."/>
        </authorList>
    </citation>
    <scope>NUCLEOTIDE SEQUENCE [LARGE SCALE GENOMIC DNA]</scope>
    <source>
        <strain evidence="3 4">DSM 29526</strain>
    </source>
</reference>
<accession>A0A2S6I7X6</accession>
<dbReference type="AlphaFoldDB" id="A0A2S6I7X6"/>
<evidence type="ECO:0008006" key="5">
    <source>
        <dbReference type="Google" id="ProtNLM"/>
    </source>
</evidence>
<dbReference type="OrthoDB" id="1491557at2"/>
<keyword evidence="4" id="KW-1185">Reference proteome</keyword>
<name>A0A2S6I7X6_9BACT</name>
<dbReference type="Proteomes" id="UP000237662">
    <property type="component" value="Unassembled WGS sequence"/>
</dbReference>
<evidence type="ECO:0000313" key="4">
    <source>
        <dbReference type="Proteomes" id="UP000237662"/>
    </source>
</evidence>
<dbReference type="InterPro" id="IPR029046">
    <property type="entry name" value="LolA/LolB/LppX"/>
</dbReference>